<sequence length="149" mass="15314">MTRAGHRRARPARALRPFGQAFGRAVGRRASGRPRDGRAAARDRGSAAVEFLGFLPILLLVALAGVQLGLLAYAGSQAGTAARAAARTGRAAAGSASVSGWLHPSVRVGQGGDRTTATVTLQVPSVLPGISILGPVTRRATMPWDGTPR</sequence>
<organism evidence="3">
    <name type="scientific">Streptantibioticus silvisoli</name>
    <dbReference type="NCBI Taxonomy" id="2705255"/>
    <lineage>
        <taxon>Bacteria</taxon>
        <taxon>Bacillati</taxon>
        <taxon>Actinomycetota</taxon>
        <taxon>Actinomycetes</taxon>
        <taxon>Kitasatosporales</taxon>
        <taxon>Streptomycetaceae</taxon>
        <taxon>Streptantibioticus</taxon>
    </lineage>
</organism>
<feature type="domain" description="TadE-like" evidence="2">
    <location>
        <begin position="45"/>
        <end position="87"/>
    </location>
</feature>
<dbReference type="EMBL" id="JABXJJ020000013">
    <property type="protein sequence ID" value="MDI5970048.1"/>
    <property type="molecule type" value="Genomic_DNA"/>
</dbReference>
<proteinExistence type="predicted"/>
<evidence type="ECO:0000259" key="2">
    <source>
        <dbReference type="Pfam" id="PF07811"/>
    </source>
</evidence>
<keyword evidence="1" id="KW-0812">Transmembrane</keyword>
<keyword evidence="1" id="KW-1133">Transmembrane helix</keyword>
<name>A0AA90K8H0_9ACTN</name>
<gene>
    <name evidence="3" type="ORF">POF50_011970</name>
</gene>
<evidence type="ECO:0000256" key="1">
    <source>
        <dbReference type="SAM" id="Phobius"/>
    </source>
</evidence>
<accession>A0AA90K8H0</accession>
<dbReference type="RefSeq" id="WP_271324104.1">
    <property type="nucleotide sequence ID" value="NZ_JAAGKO020000019.1"/>
</dbReference>
<feature type="transmembrane region" description="Helical" evidence="1">
    <location>
        <begin position="51"/>
        <end position="74"/>
    </location>
</feature>
<dbReference type="Pfam" id="PF07811">
    <property type="entry name" value="TadE"/>
    <property type="match status" value="1"/>
</dbReference>
<keyword evidence="1" id="KW-0472">Membrane</keyword>
<reference evidence="3" key="1">
    <citation type="submission" date="2023-05" db="EMBL/GenBank/DDBJ databases">
        <title>Streptantibioticus silvisoli sp. nov., acidotolerant actinomycetes 1 from pine litter.</title>
        <authorList>
            <person name="Swiecimska M."/>
            <person name="Golinska P."/>
            <person name="Sangal V."/>
            <person name="Wachnowicz B."/>
            <person name="Goodfellow M."/>
        </authorList>
    </citation>
    <scope>NUCLEOTIDE SEQUENCE</scope>
    <source>
        <strain evidence="3">SL13</strain>
    </source>
</reference>
<comment type="caution">
    <text evidence="3">The sequence shown here is derived from an EMBL/GenBank/DDBJ whole genome shotgun (WGS) entry which is preliminary data.</text>
</comment>
<evidence type="ECO:0000313" key="3">
    <source>
        <dbReference type="EMBL" id="MDI5970048.1"/>
    </source>
</evidence>
<dbReference type="AlphaFoldDB" id="A0AA90K8H0"/>
<protein>
    <submittedName>
        <fullName evidence="3">TadE/TadG family type IV pilus assembly protein</fullName>
    </submittedName>
</protein>
<dbReference type="InterPro" id="IPR012495">
    <property type="entry name" value="TadE-like_dom"/>
</dbReference>